<keyword evidence="5" id="KW-1185">Reference proteome</keyword>
<reference evidence="4" key="1">
    <citation type="submission" date="2020-08" db="EMBL/GenBank/DDBJ databases">
        <title>Multicomponent nature underlies the extraordinary mechanical properties of spider dragline silk.</title>
        <authorList>
            <person name="Kono N."/>
            <person name="Nakamura H."/>
            <person name="Mori M."/>
            <person name="Yoshida Y."/>
            <person name="Ohtoshi R."/>
            <person name="Malay A.D."/>
            <person name="Moran D.A.P."/>
            <person name="Tomita M."/>
            <person name="Numata K."/>
            <person name="Arakawa K."/>
        </authorList>
    </citation>
    <scope>NUCLEOTIDE SEQUENCE</scope>
</reference>
<evidence type="ECO:0000313" key="4">
    <source>
        <dbReference type="EMBL" id="GFU47623.1"/>
    </source>
</evidence>
<dbReference type="CDD" id="cd19941">
    <property type="entry name" value="TIL"/>
    <property type="match status" value="3"/>
</dbReference>
<feature type="domain" description="TIL" evidence="3">
    <location>
        <begin position="249"/>
        <end position="301"/>
    </location>
</feature>
<dbReference type="InterPro" id="IPR051368">
    <property type="entry name" value="SerProtInhib-TIL_Domain"/>
</dbReference>
<dbReference type="InterPro" id="IPR036084">
    <property type="entry name" value="Ser_inhib-like_sf"/>
</dbReference>
<evidence type="ECO:0000256" key="1">
    <source>
        <dbReference type="ARBA" id="ARBA00022690"/>
    </source>
</evidence>
<comment type="caution">
    <text evidence="4">The sequence shown here is derived from an EMBL/GenBank/DDBJ whole genome shotgun (WGS) entry which is preliminary data.</text>
</comment>
<dbReference type="Proteomes" id="UP000887013">
    <property type="component" value="Unassembled WGS sequence"/>
</dbReference>
<evidence type="ECO:0000256" key="2">
    <source>
        <dbReference type="ARBA" id="ARBA00023157"/>
    </source>
</evidence>
<accession>A0A8X6QVJ5</accession>
<protein>
    <submittedName>
        <fullName evidence="4">CLUMA_CG016437, isoform A</fullName>
    </submittedName>
</protein>
<organism evidence="4 5">
    <name type="scientific">Nephila pilipes</name>
    <name type="common">Giant wood spider</name>
    <name type="synonym">Nephila maculata</name>
    <dbReference type="NCBI Taxonomy" id="299642"/>
    <lineage>
        <taxon>Eukaryota</taxon>
        <taxon>Metazoa</taxon>
        <taxon>Ecdysozoa</taxon>
        <taxon>Arthropoda</taxon>
        <taxon>Chelicerata</taxon>
        <taxon>Arachnida</taxon>
        <taxon>Araneae</taxon>
        <taxon>Araneomorphae</taxon>
        <taxon>Entelegynae</taxon>
        <taxon>Araneoidea</taxon>
        <taxon>Nephilidae</taxon>
        <taxon>Nephila</taxon>
    </lineage>
</organism>
<dbReference type="EMBL" id="BMAW01037265">
    <property type="protein sequence ID" value="GFU47623.1"/>
    <property type="molecule type" value="Genomic_DNA"/>
</dbReference>
<dbReference type="InterPro" id="IPR002919">
    <property type="entry name" value="TIL_dom"/>
</dbReference>
<name>A0A8X6QVJ5_NEPPI</name>
<evidence type="ECO:0000313" key="5">
    <source>
        <dbReference type="Proteomes" id="UP000887013"/>
    </source>
</evidence>
<feature type="domain" description="TIL" evidence="3">
    <location>
        <begin position="179"/>
        <end position="232"/>
    </location>
</feature>
<feature type="domain" description="TIL" evidence="3">
    <location>
        <begin position="116"/>
        <end position="170"/>
    </location>
</feature>
<dbReference type="SUPFAM" id="SSF57567">
    <property type="entry name" value="Serine protease inhibitors"/>
    <property type="match status" value="3"/>
</dbReference>
<dbReference type="Pfam" id="PF01826">
    <property type="entry name" value="TIL"/>
    <property type="match status" value="3"/>
</dbReference>
<dbReference type="OrthoDB" id="6437286at2759"/>
<dbReference type="PANTHER" id="PTHR23259">
    <property type="entry name" value="RIDDLE"/>
    <property type="match status" value="1"/>
</dbReference>
<sequence length="305" mass="35039">MDETYHCNFKALSQDIICGSIPPADKGEWILELKENNISEYPVTLVTKLLPQHLWEVKLSWDQEVDSNSKSQFCKWSNDLKCLERMRIPRWLNCDLEIENVSLLFFSDARETKPECTKYEHWDECNAHCQKNCSNYKKSFPCPLMCKPGCICDEGYVRGPDGNCIPIIECPKTEGSPNCPPNEHYELCGSICPITCFEEERRCPYNCCKEGCFCNKGLVRRPDGKCVVREECPLPSGNEKERRYSERSCPPREHMSRCRGHCQKTCDKKEKPCPETCEEGCVCDGGRVRGPDRKCIEPNKCPGNH</sequence>
<proteinExistence type="predicted"/>
<evidence type="ECO:0000259" key="3">
    <source>
        <dbReference type="Pfam" id="PF01826"/>
    </source>
</evidence>
<dbReference type="PANTHER" id="PTHR23259:SF70">
    <property type="entry name" value="ACCESSORY GLAND PROTEIN ACP62F-RELATED"/>
    <property type="match status" value="1"/>
</dbReference>
<dbReference type="Gene3D" id="2.10.25.10">
    <property type="entry name" value="Laminin"/>
    <property type="match status" value="3"/>
</dbReference>
<gene>
    <name evidence="4" type="primary">CLUMA_CG016437</name>
    <name evidence="4" type="ORF">NPIL_529341</name>
</gene>
<dbReference type="AlphaFoldDB" id="A0A8X6QVJ5"/>
<keyword evidence="2" id="KW-1015">Disulfide bond</keyword>
<dbReference type="GO" id="GO:0030414">
    <property type="term" value="F:peptidase inhibitor activity"/>
    <property type="evidence" value="ECO:0007669"/>
    <property type="project" value="UniProtKB-KW"/>
</dbReference>
<keyword evidence="1" id="KW-0646">Protease inhibitor</keyword>